<dbReference type="GO" id="GO:0097723">
    <property type="term" value="P:amoeboid sperm motility"/>
    <property type="evidence" value="ECO:0007669"/>
    <property type="project" value="UniProtKB-ARBA"/>
</dbReference>
<dbReference type="OrthoDB" id="1930084at2759"/>
<dbReference type="SMART" id="SM00156">
    <property type="entry name" value="PP2Ac"/>
    <property type="match status" value="1"/>
</dbReference>
<evidence type="ECO:0000256" key="3">
    <source>
        <dbReference type="ARBA" id="ARBA00022723"/>
    </source>
</evidence>
<evidence type="ECO:0000256" key="7">
    <source>
        <dbReference type="ARBA" id="ARBA00037818"/>
    </source>
</evidence>
<keyword evidence="5" id="KW-0904">Protein phosphatase</keyword>
<evidence type="ECO:0000256" key="4">
    <source>
        <dbReference type="ARBA" id="ARBA00022801"/>
    </source>
</evidence>
<evidence type="ECO:0000256" key="10">
    <source>
        <dbReference type="ARBA" id="ARBA00054219"/>
    </source>
</evidence>
<comment type="catalytic activity">
    <reaction evidence="9 11">
        <text>O-phospho-L-threonyl-[protein] + H2O = L-threonyl-[protein] + phosphate</text>
        <dbReference type="Rhea" id="RHEA:47004"/>
        <dbReference type="Rhea" id="RHEA-COMP:11060"/>
        <dbReference type="Rhea" id="RHEA-COMP:11605"/>
        <dbReference type="ChEBI" id="CHEBI:15377"/>
        <dbReference type="ChEBI" id="CHEBI:30013"/>
        <dbReference type="ChEBI" id="CHEBI:43474"/>
        <dbReference type="ChEBI" id="CHEBI:61977"/>
        <dbReference type="EC" id="3.1.3.16"/>
    </reaction>
</comment>
<dbReference type="GO" id="GO:0018991">
    <property type="term" value="P:egg-laying behavior"/>
    <property type="evidence" value="ECO:0007669"/>
    <property type="project" value="UniProtKB-ARBA"/>
</dbReference>
<feature type="domain" description="Serine/threonine specific protein phosphatases" evidence="12">
    <location>
        <begin position="136"/>
        <end position="141"/>
    </location>
</feature>
<evidence type="ECO:0000256" key="11">
    <source>
        <dbReference type="RuleBase" id="RU004273"/>
    </source>
</evidence>
<dbReference type="Pfam" id="PF00149">
    <property type="entry name" value="Metallophos"/>
    <property type="match status" value="1"/>
</dbReference>
<dbReference type="InterPro" id="IPR031675">
    <property type="entry name" value="STPPase_N"/>
</dbReference>
<evidence type="ECO:0000259" key="12">
    <source>
        <dbReference type="PROSITE" id="PS00125"/>
    </source>
</evidence>
<dbReference type="PANTHER" id="PTHR11668">
    <property type="entry name" value="SERINE/THREONINE PROTEIN PHOSPHATASE"/>
    <property type="match status" value="1"/>
</dbReference>
<dbReference type="GO" id="GO:0007060">
    <property type="term" value="P:male meiosis chromosome segregation"/>
    <property type="evidence" value="ECO:0007669"/>
    <property type="project" value="UniProtKB-ARBA"/>
</dbReference>
<keyword evidence="6" id="KW-0464">Manganese</keyword>
<dbReference type="Gene3D" id="3.60.21.10">
    <property type="match status" value="1"/>
</dbReference>
<evidence type="ECO:0000256" key="8">
    <source>
        <dbReference type="ARBA" id="ARBA00047761"/>
    </source>
</evidence>
<dbReference type="Proteomes" id="UP000504634">
    <property type="component" value="Unplaced"/>
</dbReference>
<dbReference type="InterPro" id="IPR004843">
    <property type="entry name" value="Calcineurin-like_PHP"/>
</dbReference>
<evidence type="ECO:0000256" key="1">
    <source>
        <dbReference type="ARBA" id="ARBA00001936"/>
    </source>
</evidence>
<dbReference type="FunFam" id="3.60.21.10:FF:000026">
    <property type="entry name" value="Serine/threonine-protein phosphatase"/>
    <property type="match status" value="1"/>
</dbReference>
<dbReference type="GO" id="GO:0005737">
    <property type="term" value="C:cytoplasm"/>
    <property type="evidence" value="ECO:0007669"/>
    <property type="project" value="TreeGrafter"/>
</dbReference>
<reference evidence="14" key="1">
    <citation type="submission" date="2025-08" db="UniProtKB">
        <authorList>
            <consortium name="RefSeq"/>
        </authorList>
    </citation>
    <scope>IDENTIFICATION</scope>
    <source>
        <strain evidence="14">11010-0011.00</strain>
        <tissue evidence="14">Whole body</tissue>
    </source>
</reference>
<dbReference type="InterPro" id="IPR006186">
    <property type="entry name" value="Ser/Thr-sp_prot-phosphatase"/>
</dbReference>
<dbReference type="GO" id="GO:0046872">
    <property type="term" value="F:metal ion binding"/>
    <property type="evidence" value="ECO:0007669"/>
    <property type="project" value="UniProtKB-KW"/>
</dbReference>
<comment type="similarity">
    <text evidence="2 11">Belongs to the PPP phosphatase family.</text>
</comment>
<organism evidence="13 14">
    <name type="scientific">Drosophila lebanonensis</name>
    <name type="common">Fruit fly</name>
    <name type="synonym">Scaptodrosophila lebanonensis</name>
    <dbReference type="NCBI Taxonomy" id="7225"/>
    <lineage>
        <taxon>Eukaryota</taxon>
        <taxon>Metazoa</taxon>
        <taxon>Ecdysozoa</taxon>
        <taxon>Arthropoda</taxon>
        <taxon>Hexapoda</taxon>
        <taxon>Insecta</taxon>
        <taxon>Pterygota</taxon>
        <taxon>Neoptera</taxon>
        <taxon>Endopterygota</taxon>
        <taxon>Diptera</taxon>
        <taxon>Brachycera</taxon>
        <taxon>Muscomorpha</taxon>
        <taxon>Ephydroidea</taxon>
        <taxon>Drosophilidae</taxon>
        <taxon>Scaptodrosophila</taxon>
    </lineage>
</organism>
<dbReference type="GO" id="GO:0031272">
    <property type="term" value="P:regulation of pseudopodium assembly"/>
    <property type="evidence" value="ECO:0007669"/>
    <property type="project" value="UniProtKB-ARBA"/>
</dbReference>
<evidence type="ECO:0000256" key="6">
    <source>
        <dbReference type="ARBA" id="ARBA00023211"/>
    </source>
</evidence>
<dbReference type="PANTHER" id="PTHR11668:SF300">
    <property type="entry name" value="SERINE_THREONINE-PROTEIN PHOSPHATASE"/>
    <property type="match status" value="1"/>
</dbReference>
<evidence type="ECO:0000256" key="5">
    <source>
        <dbReference type="ARBA" id="ARBA00022912"/>
    </source>
</evidence>
<evidence type="ECO:0000256" key="9">
    <source>
        <dbReference type="ARBA" id="ARBA00048336"/>
    </source>
</evidence>
<dbReference type="PRINTS" id="PR00114">
    <property type="entry name" value="STPHPHTASE"/>
</dbReference>
<dbReference type="GO" id="GO:0005634">
    <property type="term" value="C:nucleus"/>
    <property type="evidence" value="ECO:0007669"/>
    <property type="project" value="TreeGrafter"/>
</dbReference>
<evidence type="ECO:0000313" key="13">
    <source>
        <dbReference type="Proteomes" id="UP000504634"/>
    </source>
</evidence>
<evidence type="ECO:0000313" key="14">
    <source>
        <dbReference type="RefSeq" id="XP_030379282.1"/>
    </source>
</evidence>
<keyword evidence="13" id="KW-1185">Reference proteome</keyword>
<dbReference type="InterPro" id="IPR050341">
    <property type="entry name" value="PP1_catalytic_subunit"/>
</dbReference>
<dbReference type="GO" id="GO:0031143">
    <property type="term" value="C:pseudopodium"/>
    <property type="evidence" value="ECO:0007669"/>
    <property type="project" value="UniProtKB-SubCell"/>
</dbReference>
<comment type="catalytic activity">
    <reaction evidence="8">
        <text>O-phospho-L-seryl-[protein] + H2O = L-seryl-[protein] + phosphate</text>
        <dbReference type="Rhea" id="RHEA:20629"/>
        <dbReference type="Rhea" id="RHEA-COMP:9863"/>
        <dbReference type="Rhea" id="RHEA-COMP:11604"/>
        <dbReference type="ChEBI" id="CHEBI:15377"/>
        <dbReference type="ChEBI" id="CHEBI:29999"/>
        <dbReference type="ChEBI" id="CHEBI:43474"/>
        <dbReference type="ChEBI" id="CHEBI:83421"/>
        <dbReference type="EC" id="3.1.3.16"/>
    </reaction>
</comment>
<keyword evidence="4 11" id="KW-0378">Hydrolase</keyword>
<dbReference type="SUPFAM" id="SSF56300">
    <property type="entry name" value="Metallo-dependent phosphatases"/>
    <property type="match status" value="1"/>
</dbReference>
<dbReference type="Pfam" id="PF16891">
    <property type="entry name" value="STPPase_N"/>
    <property type="match status" value="1"/>
</dbReference>
<accession>A0A6J2TWM3</accession>
<evidence type="ECO:0000256" key="2">
    <source>
        <dbReference type="ARBA" id="ARBA00008294"/>
    </source>
</evidence>
<sequence>MPRGRLQANSEGTSIRSTLSGHTLLKIDKMIQTLTSRRRGSSSNLSVDDISSVCMRARESFMTQPMCLSVKEPVCLVGDIHGQFEDLIRIFTHNGLPPKKRYLFLGDYVDRGKNSVEVMTLLLCYKVKFPDCFYLLRGNHESEGLNMEYGFFDECKRRFTIKLFKSFVDCYNCMPVAAVVSKRIFCCHGGLSPHLANIEQINHIKRPTGIPNSGLLCDLVWADPENIFGWGTNTRGVSVTFGRNIVDNFVARNDFDLVVRAHQVVEDGYEFFAKRQLVTLFSAPNYCGVFDNSGATMYLDENLSISFCKFLPNSEPRPSFVIATVHLHVRPTLPRLFQG</sequence>
<proteinExistence type="inferred from homology"/>
<protein>
    <recommendedName>
        <fullName evidence="11">Serine/threonine-protein phosphatase</fullName>
        <ecNumber evidence="11">3.1.3.16</ecNumber>
    </recommendedName>
</protein>
<comment type="subcellular location">
    <subcellularLocation>
        <location evidence="7">Cell projection</location>
        <location evidence="7">Pseudopodium</location>
    </subcellularLocation>
</comment>
<comment type="cofactor">
    <cofactor evidence="1">
        <name>Mn(2+)</name>
        <dbReference type="ChEBI" id="CHEBI:29035"/>
    </cofactor>
</comment>
<dbReference type="InterPro" id="IPR029052">
    <property type="entry name" value="Metallo-depent_PP-like"/>
</dbReference>
<dbReference type="PROSITE" id="PS00125">
    <property type="entry name" value="SER_THR_PHOSPHATASE"/>
    <property type="match status" value="1"/>
</dbReference>
<dbReference type="RefSeq" id="XP_030379282.1">
    <property type="nucleotide sequence ID" value="XM_030523422.1"/>
</dbReference>
<dbReference type="GeneID" id="115627679"/>
<gene>
    <name evidence="14" type="primary">LOC115627679</name>
</gene>
<dbReference type="EC" id="3.1.3.16" evidence="11"/>
<dbReference type="GO" id="GO:0004722">
    <property type="term" value="F:protein serine/threonine phosphatase activity"/>
    <property type="evidence" value="ECO:0007669"/>
    <property type="project" value="UniProtKB-EC"/>
</dbReference>
<dbReference type="AlphaFoldDB" id="A0A6J2TWM3"/>
<keyword evidence="3" id="KW-0479">Metal-binding</keyword>
<name>A0A6J2TWM3_DROLE</name>
<comment type="function">
    <text evidence="10">Probable phosphatase which plays a redundant role with gsp-4 in spermatogenesis by regulating sister chromatid segregation during meiosis. In addition, involved in sperm motility by controlling the dynamic disassembly of major sperm proteins (MSP) in the spermatozoan pseudopodium.</text>
</comment>